<evidence type="ECO:0000313" key="4">
    <source>
        <dbReference type="EMBL" id="TCP34407.1"/>
    </source>
</evidence>
<reference evidence="4 5" key="1">
    <citation type="submission" date="2019-03" db="EMBL/GenBank/DDBJ databases">
        <title>Genomic Encyclopedia of Type Strains, Phase IV (KMG-IV): sequencing the most valuable type-strain genomes for metagenomic binning, comparative biology and taxonomic classification.</title>
        <authorList>
            <person name="Goeker M."/>
        </authorList>
    </citation>
    <scope>NUCLEOTIDE SEQUENCE [LARGE SCALE GENOMIC DNA]</scope>
    <source>
        <strain evidence="4 5">DSM 2132</strain>
    </source>
</reference>
<comment type="similarity">
    <text evidence="1">Belongs to the PspA/Vipp/IM30 family.</text>
</comment>
<dbReference type="InterPro" id="IPR007157">
    <property type="entry name" value="PspA_VIPP1"/>
</dbReference>
<name>A0A4R2PGR1_RHOSA</name>
<evidence type="ECO:0000256" key="2">
    <source>
        <dbReference type="SAM" id="Coils"/>
    </source>
</evidence>
<comment type="caution">
    <text evidence="4">The sequence shown here is derived from an EMBL/GenBank/DDBJ whole genome shotgun (WGS) entry which is preliminary data.</text>
</comment>
<dbReference type="PANTHER" id="PTHR31088:SF6">
    <property type="entry name" value="PHAGE SHOCK PROTEIN A"/>
    <property type="match status" value="1"/>
</dbReference>
<dbReference type="InParanoid" id="A0A4R2PGR1"/>
<accession>A0A4R2PGR1</accession>
<dbReference type="OrthoDB" id="9779630at2"/>
<keyword evidence="5" id="KW-1185">Reference proteome</keyword>
<dbReference type="FunCoup" id="A0A4R2PGR1">
    <property type="interactions" value="245"/>
</dbReference>
<keyword evidence="2" id="KW-0175">Coiled coil</keyword>
<dbReference type="Pfam" id="PF04012">
    <property type="entry name" value="PspA_IM30"/>
    <property type="match status" value="1"/>
</dbReference>
<protein>
    <submittedName>
        <fullName evidence="4">Phage shock protein A (PspA) family protein</fullName>
    </submittedName>
</protein>
<dbReference type="NCBIfam" id="TIGR02977">
    <property type="entry name" value="phageshock_pspA"/>
    <property type="match status" value="1"/>
</dbReference>
<dbReference type="InterPro" id="IPR014319">
    <property type="entry name" value="Phageshock_PspA"/>
</dbReference>
<feature type="coiled-coil region" evidence="2">
    <location>
        <begin position="94"/>
        <end position="181"/>
    </location>
</feature>
<dbReference type="GO" id="GO:0005829">
    <property type="term" value="C:cytosol"/>
    <property type="evidence" value="ECO:0007669"/>
    <property type="project" value="TreeGrafter"/>
</dbReference>
<feature type="region of interest" description="Disordered" evidence="3">
    <location>
        <begin position="215"/>
        <end position="237"/>
    </location>
</feature>
<evidence type="ECO:0000313" key="5">
    <source>
        <dbReference type="Proteomes" id="UP000295399"/>
    </source>
</evidence>
<dbReference type="PANTHER" id="PTHR31088">
    <property type="entry name" value="MEMBRANE-ASSOCIATED PROTEIN VIPP1, CHLOROPLASTIC"/>
    <property type="match status" value="1"/>
</dbReference>
<dbReference type="GO" id="GO:0009271">
    <property type="term" value="P:phage shock"/>
    <property type="evidence" value="ECO:0007669"/>
    <property type="project" value="TreeGrafter"/>
</dbReference>
<dbReference type="RefSeq" id="WP_132708347.1">
    <property type="nucleotide sequence ID" value="NZ_JACIGF010000005.1"/>
</dbReference>
<organism evidence="4 5">
    <name type="scientific">Rhodothalassium salexigens DSM 2132</name>
    <dbReference type="NCBI Taxonomy" id="1188247"/>
    <lineage>
        <taxon>Bacteria</taxon>
        <taxon>Pseudomonadati</taxon>
        <taxon>Pseudomonadota</taxon>
        <taxon>Alphaproteobacteria</taxon>
        <taxon>Rhodothalassiales</taxon>
        <taxon>Rhodothalassiaceae</taxon>
        <taxon>Rhodothalassium</taxon>
    </lineage>
</organism>
<feature type="compositionally biased region" description="Basic and acidic residues" evidence="3">
    <location>
        <begin position="225"/>
        <end position="237"/>
    </location>
</feature>
<evidence type="ECO:0000256" key="1">
    <source>
        <dbReference type="ARBA" id="ARBA00043985"/>
    </source>
</evidence>
<dbReference type="Proteomes" id="UP000295399">
    <property type="component" value="Unassembled WGS sequence"/>
</dbReference>
<sequence>MGIFSRLTDIINSNITHILDRAEDPEKMIRMVIQEMEDTLVEVRAAAARTIADQKDTQRRLKRMADAQTDWERKAELALSKGREDLARGALMEKARVAEMTDSLEAEVEQLKDALAKHEDDIVKLETKLREAKAKKQTLEARHTTATNAKRVKQSLYDTRIDDAFERFDKLDSRLDRLEGEAEAMDLGRDGRGLADEIADLETESAIEDELAALKARMKQGSGERSGDKSGDRGKGE</sequence>
<evidence type="ECO:0000256" key="3">
    <source>
        <dbReference type="SAM" id="MobiDB-lite"/>
    </source>
</evidence>
<proteinExistence type="inferred from homology"/>
<dbReference type="AlphaFoldDB" id="A0A4R2PGR1"/>
<gene>
    <name evidence="4" type="ORF">EV659_10532</name>
</gene>
<dbReference type="EMBL" id="SLXO01000005">
    <property type="protein sequence ID" value="TCP34407.1"/>
    <property type="molecule type" value="Genomic_DNA"/>
</dbReference>